<accession>A0A9P1N2M6</accession>
<sequence>MPQNNFTSSWCLKIVVSPNLADDLTFEDGIRLCEEVNAKVSLFENSYELDKCYEKVPNDRKNGLSVRVDGVRKEKCKTTDAIKSDPECYRGNTFQMTNSGSDPTYIFSRFGPIDPNFLYAGTEKAENCLGLVDNKELFDVACIKYVNVFKGILCGKAPKY</sequence>
<evidence type="ECO:0008006" key="3">
    <source>
        <dbReference type="Google" id="ProtNLM"/>
    </source>
</evidence>
<dbReference type="EMBL" id="CANHGI010000003">
    <property type="protein sequence ID" value="CAI5445600.1"/>
    <property type="molecule type" value="Genomic_DNA"/>
</dbReference>
<proteinExistence type="predicted"/>
<dbReference type="Proteomes" id="UP001152747">
    <property type="component" value="Unassembled WGS sequence"/>
</dbReference>
<dbReference type="PANTHER" id="PTHR23124">
    <property type="entry name" value="C-TYPE LECTIN DOMAIN-CONTAINING PROTEIN-RELATED-RELATED"/>
    <property type="match status" value="1"/>
</dbReference>
<name>A0A9P1N2M6_9PELO</name>
<dbReference type="AlphaFoldDB" id="A0A9P1N2M6"/>
<organism evidence="1 2">
    <name type="scientific">Caenorhabditis angaria</name>
    <dbReference type="NCBI Taxonomy" id="860376"/>
    <lineage>
        <taxon>Eukaryota</taxon>
        <taxon>Metazoa</taxon>
        <taxon>Ecdysozoa</taxon>
        <taxon>Nematoda</taxon>
        <taxon>Chromadorea</taxon>
        <taxon>Rhabditida</taxon>
        <taxon>Rhabditina</taxon>
        <taxon>Rhabditomorpha</taxon>
        <taxon>Rhabditoidea</taxon>
        <taxon>Rhabditidae</taxon>
        <taxon>Peloderinae</taxon>
        <taxon>Caenorhabditis</taxon>
    </lineage>
</organism>
<reference evidence="1" key="1">
    <citation type="submission" date="2022-11" db="EMBL/GenBank/DDBJ databases">
        <authorList>
            <person name="Kikuchi T."/>
        </authorList>
    </citation>
    <scope>NUCLEOTIDE SEQUENCE</scope>
    <source>
        <strain evidence="1">PS1010</strain>
    </source>
</reference>
<dbReference type="InterPro" id="IPR016187">
    <property type="entry name" value="CTDL_fold"/>
</dbReference>
<dbReference type="SUPFAM" id="SSF56436">
    <property type="entry name" value="C-type lectin-like"/>
    <property type="match status" value="1"/>
</dbReference>
<protein>
    <recommendedName>
        <fullName evidence="3">C-type lectin domain-containing protein</fullName>
    </recommendedName>
</protein>
<evidence type="ECO:0000313" key="2">
    <source>
        <dbReference type="Proteomes" id="UP001152747"/>
    </source>
</evidence>
<evidence type="ECO:0000313" key="1">
    <source>
        <dbReference type="EMBL" id="CAI5445600.1"/>
    </source>
</evidence>
<keyword evidence="2" id="KW-1185">Reference proteome</keyword>
<comment type="caution">
    <text evidence="1">The sequence shown here is derived from an EMBL/GenBank/DDBJ whole genome shotgun (WGS) entry which is preliminary data.</text>
</comment>
<gene>
    <name evidence="1" type="ORF">CAMP_LOCUS8237</name>
</gene>